<evidence type="ECO:0000256" key="2">
    <source>
        <dbReference type="ARBA" id="ARBA00023239"/>
    </source>
</evidence>
<dbReference type="Gene3D" id="3.10.490.10">
    <property type="entry name" value="Gamma-glutamyl cyclotransferase-like"/>
    <property type="match status" value="1"/>
</dbReference>
<reference evidence="6" key="1">
    <citation type="submission" date="2023-08" db="EMBL/GenBank/DDBJ databases">
        <title>Black Yeasts Isolated from many extreme environments.</title>
        <authorList>
            <person name="Coleine C."/>
            <person name="Stajich J.E."/>
            <person name="Selbmann L."/>
        </authorList>
    </citation>
    <scope>NUCLEOTIDE SEQUENCE</scope>
    <source>
        <strain evidence="6">CCFEE 5810</strain>
    </source>
</reference>
<dbReference type="PANTHER" id="PTHR12935">
    <property type="entry name" value="GAMMA-GLUTAMYLCYCLOTRANSFERASE"/>
    <property type="match status" value="1"/>
</dbReference>
<evidence type="ECO:0000256" key="3">
    <source>
        <dbReference type="PIRSR" id="PIRSR617939-1"/>
    </source>
</evidence>
<dbReference type="Pfam" id="PF06094">
    <property type="entry name" value="GGACT"/>
    <property type="match status" value="1"/>
</dbReference>
<evidence type="ECO:0000259" key="5">
    <source>
        <dbReference type="Pfam" id="PF06094"/>
    </source>
</evidence>
<evidence type="ECO:0000313" key="6">
    <source>
        <dbReference type="EMBL" id="KAK5699565.1"/>
    </source>
</evidence>
<feature type="active site" description="Proton acceptor" evidence="3">
    <location>
        <position position="97"/>
    </location>
</feature>
<dbReference type="GO" id="GO:0003839">
    <property type="term" value="F:gamma-glutamylcyclotransferase activity"/>
    <property type="evidence" value="ECO:0007669"/>
    <property type="project" value="UniProtKB-EC"/>
</dbReference>
<feature type="binding site" evidence="4">
    <location>
        <begin position="19"/>
        <end position="24"/>
    </location>
    <ligand>
        <name>substrate</name>
    </ligand>
</feature>
<dbReference type="InterPro" id="IPR017939">
    <property type="entry name" value="G-Glutamylcylcotransferase"/>
</dbReference>
<dbReference type="Proteomes" id="UP001310594">
    <property type="component" value="Unassembled WGS sequence"/>
</dbReference>
<dbReference type="PANTHER" id="PTHR12935:SF0">
    <property type="entry name" value="GAMMA-GLUTAMYLCYCLOTRANSFERASE"/>
    <property type="match status" value="1"/>
</dbReference>
<evidence type="ECO:0000256" key="4">
    <source>
        <dbReference type="PIRSR" id="PIRSR617939-2"/>
    </source>
</evidence>
<proteinExistence type="predicted"/>
<protein>
    <recommendedName>
        <fullName evidence="1">gamma-glutamylcyclotransferase</fullName>
        <ecNumber evidence="1">4.3.2.9</ecNumber>
    </recommendedName>
</protein>
<dbReference type="InterPro" id="IPR009288">
    <property type="entry name" value="AIG2-like_dom"/>
</dbReference>
<evidence type="ECO:0000313" key="7">
    <source>
        <dbReference type="Proteomes" id="UP001310594"/>
    </source>
</evidence>
<organism evidence="6 7">
    <name type="scientific">Elasticomyces elasticus</name>
    <dbReference type="NCBI Taxonomy" id="574655"/>
    <lineage>
        <taxon>Eukaryota</taxon>
        <taxon>Fungi</taxon>
        <taxon>Dikarya</taxon>
        <taxon>Ascomycota</taxon>
        <taxon>Pezizomycotina</taxon>
        <taxon>Dothideomycetes</taxon>
        <taxon>Dothideomycetidae</taxon>
        <taxon>Mycosphaerellales</taxon>
        <taxon>Teratosphaeriaceae</taxon>
        <taxon>Elasticomyces</taxon>
    </lineage>
</organism>
<dbReference type="InterPro" id="IPR013024">
    <property type="entry name" value="GGCT-like"/>
</dbReference>
<dbReference type="EC" id="4.3.2.9" evidence="1"/>
<keyword evidence="2" id="KW-0456">Lyase</keyword>
<dbReference type="EMBL" id="JAVRQU010000008">
    <property type="protein sequence ID" value="KAK5699565.1"/>
    <property type="molecule type" value="Genomic_DNA"/>
</dbReference>
<comment type="caution">
    <text evidence="6">The sequence shown here is derived from an EMBL/GenBank/DDBJ whole genome shotgun (WGS) entry which is preliminary data.</text>
</comment>
<dbReference type="CDD" id="cd06661">
    <property type="entry name" value="GGCT_like"/>
    <property type="match status" value="1"/>
</dbReference>
<dbReference type="SUPFAM" id="SSF110857">
    <property type="entry name" value="Gamma-glutamyl cyclotransferase-like"/>
    <property type="match status" value="1"/>
</dbReference>
<dbReference type="AlphaFoldDB" id="A0AAN7VR76"/>
<sequence>MTDQKHTVFDDDLSQATLYLGYGSNLWMHQMKQRCPTSKYVGIARLDGFRWIINERGYANIVAIPREDRLPNHFPDKVWGLVYSLEQSDEDKLDVNEGVPSAYTKEYHKADLWHAKDGKASDRKEGSSVQVELLVYINRKLTTPHEPRKEYVRNVSRFCLQPPQIQGCSHYLKQNLYLSMLTSYVPQIYRMNMGIKDAIRERMPPRYVEAVIRPFIPEDEDAKVAELAKKQAQSFEDE</sequence>
<accession>A0AAN7VR76</accession>
<feature type="domain" description="Gamma-glutamylcyclotransferase AIG2-like" evidence="5">
    <location>
        <begin position="22"/>
        <end position="137"/>
    </location>
</feature>
<dbReference type="InterPro" id="IPR036568">
    <property type="entry name" value="GGCT-like_sf"/>
</dbReference>
<gene>
    <name evidence="6" type="ORF">LTR97_005693</name>
</gene>
<name>A0AAN7VR76_9PEZI</name>
<evidence type="ECO:0000256" key="1">
    <source>
        <dbReference type="ARBA" id="ARBA00012346"/>
    </source>
</evidence>